<dbReference type="InterPro" id="IPR053709">
    <property type="entry name" value="eRP_eS24_sf"/>
</dbReference>
<comment type="similarity">
    <text evidence="3">Belongs to the eukaryotic ribosomal protein eS24 family.</text>
</comment>
<evidence type="ECO:0000313" key="5">
    <source>
        <dbReference type="EMBL" id="TDQ71193.1"/>
    </source>
</evidence>
<proteinExistence type="inferred from homology"/>
<dbReference type="InterPro" id="IPR001976">
    <property type="entry name" value="Ribosomal_eS24"/>
</dbReference>
<evidence type="ECO:0000256" key="2">
    <source>
        <dbReference type="ARBA" id="ARBA00023274"/>
    </source>
</evidence>
<protein>
    <recommendedName>
        <fullName evidence="3">Small ribosomal subunit protein eS24</fullName>
    </recommendedName>
</protein>
<reference evidence="5 6" key="1">
    <citation type="submission" date="2019-03" db="EMBL/GenBank/DDBJ databases">
        <title>Genomic Encyclopedia of Type Strains, Phase IV (KMG-IV): sequencing the most valuable type-strain genomes for metagenomic binning, comparative biology and taxonomic classification.</title>
        <authorList>
            <person name="Goeker M."/>
        </authorList>
    </citation>
    <scope>NUCLEOTIDE SEQUENCE [LARGE SCALE GENOMIC DNA]</scope>
    <source>
        <strain evidence="5 6">DSM 13328</strain>
    </source>
</reference>
<dbReference type="Proteomes" id="UP000294855">
    <property type="component" value="Unassembled WGS sequence"/>
</dbReference>
<gene>
    <name evidence="3" type="primary">rps24e</name>
    <name evidence="5" type="ORF">C7391_0297</name>
</gene>
<dbReference type="GO" id="GO:0006412">
    <property type="term" value="P:translation"/>
    <property type="evidence" value="ECO:0007669"/>
    <property type="project" value="UniProtKB-UniRule"/>
</dbReference>
<dbReference type="Pfam" id="PF01282">
    <property type="entry name" value="Ribosomal_S24e"/>
    <property type="match status" value="1"/>
</dbReference>
<feature type="compositionally biased region" description="Acidic residues" evidence="4">
    <location>
        <begin position="95"/>
        <end position="125"/>
    </location>
</feature>
<dbReference type="GO" id="GO:1990904">
    <property type="term" value="C:ribonucleoprotein complex"/>
    <property type="evidence" value="ECO:0007669"/>
    <property type="project" value="UniProtKB-KW"/>
</dbReference>
<dbReference type="GO" id="GO:0005840">
    <property type="term" value="C:ribosome"/>
    <property type="evidence" value="ECO:0007669"/>
    <property type="project" value="UniProtKB-KW"/>
</dbReference>
<dbReference type="InterPro" id="IPR012678">
    <property type="entry name" value="Ribosomal_uL23/eL15/eS24_sf"/>
</dbReference>
<keyword evidence="6" id="KW-1185">Reference proteome</keyword>
<dbReference type="SUPFAM" id="SSF54189">
    <property type="entry name" value="Ribosomal proteins S24e, L23 and L15e"/>
    <property type="match status" value="1"/>
</dbReference>
<accession>A0A484F6W6</accession>
<dbReference type="PANTHER" id="PTHR10496">
    <property type="entry name" value="40S RIBOSOMAL PROTEIN S24"/>
    <property type="match status" value="1"/>
</dbReference>
<evidence type="ECO:0000313" key="6">
    <source>
        <dbReference type="Proteomes" id="UP000294855"/>
    </source>
</evidence>
<evidence type="ECO:0000256" key="4">
    <source>
        <dbReference type="SAM" id="MobiDB-lite"/>
    </source>
</evidence>
<name>A0A484F6W6_9EURY</name>
<dbReference type="OrthoDB" id="27533at2157"/>
<keyword evidence="2 3" id="KW-0687">Ribonucleoprotein</keyword>
<feature type="region of interest" description="Disordered" evidence="4">
    <location>
        <begin position="81"/>
        <end position="125"/>
    </location>
</feature>
<dbReference type="GO" id="GO:0003735">
    <property type="term" value="F:structural constituent of ribosome"/>
    <property type="evidence" value="ECO:0007669"/>
    <property type="project" value="InterPro"/>
</dbReference>
<dbReference type="Gene3D" id="3.30.70.3370">
    <property type="match status" value="1"/>
</dbReference>
<dbReference type="HAMAP" id="MF_00545">
    <property type="entry name" value="Ribosomal_eS24"/>
    <property type="match status" value="1"/>
</dbReference>
<keyword evidence="1 3" id="KW-0689">Ribosomal protein</keyword>
<dbReference type="EMBL" id="SNYS01000005">
    <property type="protein sequence ID" value="TDQ71193.1"/>
    <property type="molecule type" value="Genomic_DNA"/>
</dbReference>
<sequence>MDIKIVKDLDNKLLNRKELDFTVEYEGPTPSRADVRKKLAALLNTNVDLLIVQKMESEYGHQLVKGYAKLYDSEDRMKQVEPEHVLKRNTMPEEPVVEEEVVEEAAEEETGEEAAEEPAEEEAVE</sequence>
<evidence type="ECO:0000256" key="3">
    <source>
        <dbReference type="HAMAP-Rule" id="MF_00545"/>
    </source>
</evidence>
<evidence type="ECO:0000256" key="1">
    <source>
        <dbReference type="ARBA" id="ARBA00022980"/>
    </source>
</evidence>
<dbReference type="AlphaFoldDB" id="A0A484F6W6"/>
<comment type="caution">
    <text evidence="5">The sequence shown here is derived from an EMBL/GenBank/DDBJ whole genome shotgun (WGS) entry which is preliminary data.</text>
</comment>
<organism evidence="5 6">
    <name type="scientific">Methanimicrococcus blatticola</name>
    <dbReference type="NCBI Taxonomy" id="91560"/>
    <lineage>
        <taxon>Archaea</taxon>
        <taxon>Methanobacteriati</taxon>
        <taxon>Methanobacteriota</taxon>
        <taxon>Stenosarchaea group</taxon>
        <taxon>Methanomicrobia</taxon>
        <taxon>Methanosarcinales</taxon>
        <taxon>Methanosarcinaceae</taxon>
        <taxon>Methanimicrococcus</taxon>
    </lineage>
</organism>